<evidence type="ECO:0000256" key="6">
    <source>
        <dbReference type="ARBA" id="ARBA00022892"/>
    </source>
</evidence>
<keyword evidence="16" id="KW-1185">Reference proteome</keyword>
<keyword evidence="5 11" id="KW-0256">Endoplasmic reticulum</keyword>
<dbReference type="Proteomes" id="UP000238350">
    <property type="component" value="Unassembled WGS sequence"/>
</dbReference>
<feature type="coiled-coil region" evidence="12">
    <location>
        <begin position="146"/>
        <end position="180"/>
    </location>
</feature>
<dbReference type="GO" id="GO:0006886">
    <property type="term" value="P:intracellular protein transport"/>
    <property type="evidence" value="ECO:0007669"/>
    <property type="project" value="UniProtKB-UniRule"/>
</dbReference>
<evidence type="ECO:0000256" key="1">
    <source>
        <dbReference type="ARBA" id="ARBA00004477"/>
    </source>
</evidence>
<evidence type="ECO:0000256" key="4">
    <source>
        <dbReference type="ARBA" id="ARBA00022692"/>
    </source>
</evidence>
<evidence type="ECO:0000256" key="2">
    <source>
        <dbReference type="ARBA" id="ARBA00007956"/>
    </source>
</evidence>
<evidence type="ECO:0000256" key="12">
    <source>
        <dbReference type="SAM" id="Coils"/>
    </source>
</evidence>
<proteinExistence type="inferred from homology"/>
<comment type="function">
    <text evidence="11">May play a role in anterograde transport of membrane proteins from the endoplasmic reticulum to the Golgi.</text>
</comment>
<feature type="domain" description="Bap31/Bap29 cytoplasmic coiled-coil" evidence="14">
    <location>
        <begin position="144"/>
        <end position="191"/>
    </location>
</feature>
<feature type="transmembrane region" description="Helical" evidence="11">
    <location>
        <begin position="7"/>
        <end position="27"/>
    </location>
</feature>
<keyword evidence="8 11" id="KW-1133">Transmembrane helix</keyword>
<dbReference type="InterPro" id="IPR040463">
    <property type="entry name" value="BAP29/BAP31_N"/>
</dbReference>
<feature type="transmembrane region" description="Helical" evidence="11">
    <location>
        <begin position="47"/>
        <end position="70"/>
    </location>
</feature>
<comment type="caution">
    <text evidence="15">The sequence shown here is derived from an EMBL/GenBank/DDBJ whole genome shotgun (WGS) entry which is preliminary data.</text>
</comment>
<name>A0A2T0FL05_9ASCO</name>
<evidence type="ECO:0000256" key="9">
    <source>
        <dbReference type="ARBA" id="ARBA00023054"/>
    </source>
</evidence>
<evidence type="ECO:0000256" key="8">
    <source>
        <dbReference type="ARBA" id="ARBA00022989"/>
    </source>
</evidence>
<accession>A0A2T0FL05</accession>
<dbReference type="GO" id="GO:0006888">
    <property type="term" value="P:endoplasmic reticulum to Golgi vesicle-mediated transport"/>
    <property type="evidence" value="ECO:0007669"/>
    <property type="project" value="UniProtKB-UniRule"/>
</dbReference>
<dbReference type="AlphaFoldDB" id="A0A2T0FL05"/>
<dbReference type="GO" id="GO:0070973">
    <property type="term" value="P:protein localization to endoplasmic reticulum exit site"/>
    <property type="evidence" value="ECO:0007669"/>
    <property type="project" value="UniProtKB-UniRule"/>
</dbReference>
<dbReference type="GO" id="GO:0005789">
    <property type="term" value="C:endoplasmic reticulum membrane"/>
    <property type="evidence" value="ECO:0007669"/>
    <property type="project" value="UniProtKB-SubCell"/>
</dbReference>
<dbReference type="RefSeq" id="XP_024665619.1">
    <property type="nucleotide sequence ID" value="XM_024809851.1"/>
</dbReference>
<keyword evidence="7 11" id="KW-0653">Protein transport</keyword>
<evidence type="ECO:0000259" key="14">
    <source>
        <dbReference type="Pfam" id="PF18035"/>
    </source>
</evidence>
<protein>
    <recommendedName>
        <fullName evidence="11">Endoplasmic reticulum transmembrane protein</fullName>
    </recommendedName>
</protein>
<evidence type="ECO:0000313" key="16">
    <source>
        <dbReference type="Proteomes" id="UP000238350"/>
    </source>
</evidence>
<dbReference type="PANTHER" id="PTHR12701:SF20">
    <property type="entry name" value="ENDOPLASMIC RETICULUM TRANSMEMBRANE PROTEIN"/>
    <property type="match status" value="1"/>
</dbReference>
<dbReference type="InterPro" id="IPR008417">
    <property type="entry name" value="BAP29/BAP31"/>
</dbReference>
<feature type="domain" description="BAP29/BAP31 transmembrane" evidence="13">
    <location>
        <begin position="1"/>
        <end position="137"/>
    </location>
</feature>
<sequence>MTLYYSIVFALLVAEMLAFLLLVAPVPTKFRHSVVHALSSNVLVSKMAIGLKFTFVFILVLFIDSVNRVWRVQEEIERSRLNAIAQSFQGDRGDILARKFYAQRNMYLCGFTLFLSLILNRTYSLVEKLSLKEQEVKPSGSSSDEVAKLKKQLADKERDYDILKKQSEALTNEYNRVSDELNGKGTTDKKNA</sequence>
<evidence type="ECO:0000256" key="3">
    <source>
        <dbReference type="ARBA" id="ARBA00022448"/>
    </source>
</evidence>
<keyword evidence="9 12" id="KW-0175">Coiled coil</keyword>
<gene>
    <name evidence="15" type="ORF">B9G98_03294</name>
</gene>
<evidence type="ECO:0000256" key="5">
    <source>
        <dbReference type="ARBA" id="ARBA00022824"/>
    </source>
</evidence>
<evidence type="ECO:0000259" key="13">
    <source>
        <dbReference type="Pfam" id="PF05529"/>
    </source>
</evidence>
<comment type="similarity">
    <text evidence="2 11">Belongs to the BCAP29/BCAP31 family.</text>
</comment>
<keyword evidence="4 11" id="KW-0812">Transmembrane</keyword>
<dbReference type="OrthoDB" id="435607at2759"/>
<dbReference type="PANTHER" id="PTHR12701">
    <property type="entry name" value="BCR-ASSOCIATED PROTEIN, BAP"/>
    <property type="match status" value="1"/>
</dbReference>
<evidence type="ECO:0000313" key="15">
    <source>
        <dbReference type="EMBL" id="PRT55674.1"/>
    </source>
</evidence>
<dbReference type="Pfam" id="PF18035">
    <property type="entry name" value="Bap31_Bap29_C"/>
    <property type="match status" value="1"/>
</dbReference>
<dbReference type="GeneID" id="36517042"/>
<keyword evidence="6 11" id="KW-0931">ER-Golgi transport</keyword>
<dbReference type="InterPro" id="IPR041672">
    <property type="entry name" value="Bap31/Bap29_C"/>
</dbReference>
<comment type="subcellular location">
    <subcellularLocation>
        <location evidence="1 11">Endoplasmic reticulum membrane</location>
        <topology evidence="1 11">Multi-pass membrane protein</topology>
    </subcellularLocation>
</comment>
<comment type="caution">
    <text evidence="11">Lacks conserved residue(s) required for the propagation of feature annotation.</text>
</comment>
<dbReference type="EMBL" id="NDIQ01000022">
    <property type="protein sequence ID" value="PRT55674.1"/>
    <property type="molecule type" value="Genomic_DNA"/>
</dbReference>
<evidence type="ECO:0000256" key="7">
    <source>
        <dbReference type="ARBA" id="ARBA00022927"/>
    </source>
</evidence>
<dbReference type="STRING" id="45607.A0A2T0FL05"/>
<evidence type="ECO:0000256" key="11">
    <source>
        <dbReference type="RuleBase" id="RU367026"/>
    </source>
</evidence>
<reference evidence="15 16" key="1">
    <citation type="submission" date="2017-04" db="EMBL/GenBank/DDBJ databases">
        <title>Genome sequencing of [Candida] sorbophila.</title>
        <authorList>
            <person name="Ahn J.O."/>
        </authorList>
    </citation>
    <scope>NUCLEOTIDE SEQUENCE [LARGE SCALE GENOMIC DNA]</scope>
    <source>
        <strain evidence="15 16">DS02</strain>
    </source>
</reference>
<keyword evidence="10 11" id="KW-0472">Membrane</keyword>
<dbReference type="Pfam" id="PF05529">
    <property type="entry name" value="Bap31"/>
    <property type="match status" value="1"/>
</dbReference>
<keyword evidence="3 11" id="KW-0813">Transport</keyword>
<dbReference type="Gene3D" id="1.20.5.110">
    <property type="match status" value="1"/>
</dbReference>
<evidence type="ECO:0000256" key="10">
    <source>
        <dbReference type="ARBA" id="ARBA00023136"/>
    </source>
</evidence>
<organism evidence="15 16">
    <name type="scientific">Wickerhamiella sorbophila</name>
    <dbReference type="NCBI Taxonomy" id="45607"/>
    <lineage>
        <taxon>Eukaryota</taxon>
        <taxon>Fungi</taxon>
        <taxon>Dikarya</taxon>
        <taxon>Ascomycota</taxon>
        <taxon>Saccharomycotina</taxon>
        <taxon>Dipodascomycetes</taxon>
        <taxon>Dipodascales</taxon>
        <taxon>Trichomonascaceae</taxon>
        <taxon>Wickerhamiella</taxon>
    </lineage>
</organism>